<keyword evidence="8" id="KW-1185">Reference proteome</keyword>
<protein>
    <recommendedName>
        <fullName evidence="6">Wall-associated receptor kinase galacturonan-binding domain-containing protein</fullName>
    </recommendedName>
</protein>
<dbReference type="InterPro" id="IPR025287">
    <property type="entry name" value="WAK_GUB"/>
</dbReference>
<feature type="chain" id="PRO_5046819470" description="Wall-associated receptor kinase galacturonan-binding domain-containing protein" evidence="5">
    <location>
        <begin position="23"/>
        <end position="526"/>
    </location>
</feature>
<comment type="caution">
    <text evidence="7">The sequence shown here is derived from an EMBL/GenBank/DDBJ whole genome shotgun (WGS) entry which is preliminary data.</text>
</comment>
<evidence type="ECO:0000313" key="7">
    <source>
        <dbReference type="EMBL" id="MCD7462285.1"/>
    </source>
</evidence>
<feature type="signal peptide" evidence="5">
    <location>
        <begin position="1"/>
        <end position="22"/>
    </location>
</feature>
<evidence type="ECO:0000256" key="3">
    <source>
        <dbReference type="ARBA" id="ARBA00022857"/>
    </source>
</evidence>
<keyword evidence="3" id="KW-0521">NADP</keyword>
<evidence type="ECO:0000259" key="6">
    <source>
        <dbReference type="Pfam" id="PF13947"/>
    </source>
</evidence>
<organism evidence="7 8">
    <name type="scientific">Datura stramonium</name>
    <name type="common">Jimsonweed</name>
    <name type="synonym">Common thornapple</name>
    <dbReference type="NCBI Taxonomy" id="4076"/>
    <lineage>
        <taxon>Eukaryota</taxon>
        <taxon>Viridiplantae</taxon>
        <taxon>Streptophyta</taxon>
        <taxon>Embryophyta</taxon>
        <taxon>Tracheophyta</taxon>
        <taxon>Spermatophyta</taxon>
        <taxon>Magnoliopsida</taxon>
        <taxon>eudicotyledons</taxon>
        <taxon>Gunneridae</taxon>
        <taxon>Pentapetalae</taxon>
        <taxon>asterids</taxon>
        <taxon>lamiids</taxon>
        <taxon>Solanales</taxon>
        <taxon>Solanaceae</taxon>
        <taxon>Solanoideae</taxon>
        <taxon>Datureae</taxon>
        <taxon>Datura</taxon>
    </lineage>
</organism>
<reference evidence="7 8" key="1">
    <citation type="journal article" date="2021" name="BMC Genomics">
        <title>Datura genome reveals duplications of psychoactive alkaloid biosynthetic genes and high mutation rate following tissue culture.</title>
        <authorList>
            <person name="Rajewski A."/>
            <person name="Carter-House D."/>
            <person name="Stajich J."/>
            <person name="Litt A."/>
        </authorList>
    </citation>
    <scope>NUCLEOTIDE SEQUENCE [LARGE SCALE GENOMIC DNA]</scope>
    <source>
        <strain evidence="7">AR-01</strain>
    </source>
</reference>
<keyword evidence="2 5" id="KW-0732">Signal</keyword>
<evidence type="ECO:0000256" key="5">
    <source>
        <dbReference type="SAM" id="SignalP"/>
    </source>
</evidence>
<dbReference type="Pfam" id="PF13947">
    <property type="entry name" value="GUB_WAK_bind"/>
    <property type="match status" value="1"/>
</dbReference>
<dbReference type="PANTHER" id="PTHR10366">
    <property type="entry name" value="NAD DEPENDENT EPIMERASE/DEHYDRATASE"/>
    <property type="match status" value="1"/>
</dbReference>
<dbReference type="InterPro" id="IPR050425">
    <property type="entry name" value="NAD(P)_dehydrat-like"/>
</dbReference>
<dbReference type="Gene3D" id="3.40.50.720">
    <property type="entry name" value="NAD(P)-binding Rossmann-like Domain"/>
    <property type="match status" value="1"/>
</dbReference>
<accession>A0ABS8STY4</accession>
<dbReference type="EMBL" id="JACEIK010000791">
    <property type="protein sequence ID" value="MCD7462285.1"/>
    <property type="molecule type" value="Genomic_DNA"/>
</dbReference>
<dbReference type="InterPro" id="IPR036291">
    <property type="entry name" value="NAD(P)-bd_dom_sf"/>
</dbReference>
<dbReference type="Proteomes" id="UP000823775">
    <property type="component" value="Unassembled WGS sequence"/>
</dbReference>
<feature type="domain" description="Wall-associated receptor kinase galacturonan-binding" evidence="6">
    <location>
        <begin position="25"/>
        <end position="90"/>
    </location>
</feature>
<keyword evidence="4" id="KW-0560">Oxidoreductase</keyword>
<evidence type="ECO:0000256" key="1">
    <source>
        <dbReference type="ARBA" id="ARBA00004167"/>
    </source>
</evidence>
<comment type="subcellular location">
    <subcellularLocation>
        <location evidence="1">Membrane</location>
        <topology evidence="1">Single-pass membrane protein</topology>
    </subcellularLocation>
</comment>
<dbReference type="PANTHER" id="PTHR10366:SF852">
    <property type="entry name" value="CINNAMOYL-COA REDUCTASE CAD2"/>
    <property type="match status" value="1"/>
</dbReference>
<dbReference type="SUPFAM" id="SSF51735">
    <property type="entry name" value="NAD(P)-binding Rossmann-fold domains"/>
    <property type="match status" value="1"/>
</dbReference>
<evidence type="ECO:0000313" key="8">
    <source>
        <dbReference type="Proteomes" id="UP000823775"/>
    </source>
</evidence>
<sequence>MYGGTKFLTILIFLQLSEMAFAEQCVPSSCGHIRTISFPFRLKSDPKHCGLEKYELSCEGNHTIFYGHNESYYYVVQAINYENSTIRVVDPDIREELLCSLPQHSRSTLSPPPFYGFTTSIYKPGGGYTWISLAKTITIFSCPFAINFPAFAEITNCINRSTYASNASSDLFKGHTYATMDELFTSHVRVGCTVDLQSTTSWHTEDAHANISILSFHNALAYGFELSWFRDVYCDGCPHTCEGENSRDVRCVEHSCTYYHFGFNIFSCVAESLTFDVLSSVVPWMLCIAGEVQALQTPLRPSESLHPSLLEFNTSSSISSSESVKLLQSGSDSAKIDGKVIDPALKGTLNVLGSVAMTASIRRVVLTSSVVAVAFNGKLRTPEVVVDETWWSDPDFCRESQWSLMDSSMVAFSSSGMYFRRLWLRMLRGSLSKRQSFDMVTINPAMVIGALLQPTLNTSCAAILQLLNGMLYLKATGAETYPNATLGWVSVKDVSLVHILAFENSSANGRYLMVESVAHYSELESI</sequence>
<evidence type="ECO:0000256" key="4">
    <source>
        <dbReference type="ARBA" id="ARBA00023002"/>
    </source>
</evidence>
<proteinExistence type="predicted"/>
<gene>
    <name evidence="7" type="ORF">HAX54_048174</name>
</gene>
<name>A0ABS8STY4_DATST</name>
<evidence type="ECO:0000256" key="2">
    <source>
        <dbReference type="ARBA" id="ARBA00022729"/>
    </source>
</evidence>